<evidence type="ECO:0000313" key="2">
    <source>
        <dbReference type="Proteomes" id="UP000298652"/>
    </source>
</evidence>
<sequence>MRQGCAGFGGRTGPSWGCGGAARLQLRRVEQGAGMPPRTGKQPIIRNRICQTYFPLNFMAGWSVPAAALAVGTGRSTSRQRRTRFFVIEMNQRQTHGREKIRLGVLLSVH</sequence>
<name>A0A4U6V8W0_SETVI</name>
<protein>
    <submittedName>
        <fullName evidence="1">Uncharacterized protein</fullName>
    </submittedName>
</protein>
<organism evidence="1 2">
    <name type="scientific">Setaria viridis</name>
    <name type="common">Green bristlegrass</name>
    <name type="synonym">Setaria italica subsp. viridis</name>
    <dbReference type="NCBI Taxonomy" id="4556"/>
    <lineage>
        <taxon>Eukaryota</taxon>
        <taxon>Viridiplantae</taxon>
        <taxon>Streptophyta</taxon>
        <taxon>Embryophyta</taxon>
        <taxon>Tracheophyta</taxon>
        <taxon>Spermatophyta</taxon>
        <taxon>Magnoliopsida</taxon>
        <taxon>Liliopsida</taxon>
        <taxon>Poales</taxon>
        <taxon>Poaceae</taxon>
        <taxon>PACMAD clade</taxon>
        <taxon>Panicoideae</taxon>
        <taxon>Panicodae</taxon>
        <taxon>Paniceae</taxon>
        <taxon>Cenchrinae</taxon>
        <taxon>Setaria</taxon>
    </lineage>
</organism>
<dbReference type="EMBL" id="CM016554">
    <property type="protein sequence ID" value="TKW25741.1"/>
    <property type="molecule type" value="Genomic_DNA"/>
</dbReference>
<keyword evidence="2" id="KW-1185">Reference proteome</keyword>
<accession>A0A4U6V8W0</accession>
<reference evidence="1" key="1">
    <citation type="submission" date="2019-03" db="EMBL/GenBank/DDBJ databases">
        <title>WGS assembly of Setaria viridis.</title>
        <authorList>
            <person name="Huang P."/>
            <person name="Jenkins J."/>
            <person name="Grimwood J."/>
            <person name="Barry K."/>
            <person name="Healey A."/>
            <person name="Mamidi S."/>
            <person name="Sreedasyam A."/>
            <person name="Shu S."/>
            <person name="Feldman M."/>
            <person name="Wu J."/>
            <person name="Yu Y."/>
            <person name="Chen C."/>
            <person name="Johnson J."/>
            <person name="Rokhsar D."/>
            <person name="Baxter I."/>
            <person name="Schmutz J."/>
            <person name="Brutnell T."/>
            <person name="Kellogg E."/>
        </authorList>
    </citation>
    <scope>NUCLEOTIDE SEQUENCE [LARGE SCALE GENOMIC DNA]</scope>
</reference>
<dbReference type="Gramene" id="TKW25741">
    <property type="protein sequence ID" value="TKW25741"/>
    <property type="gene ID" value="SEVIR_3G138201v2"/>
</dbReference>
<gene>
    <name evidence="1" type="ORF">SEVIR_3G138201v2</name>
</gene>
<dbReference type="Proteomes" id="UP000298652">
    <property type="component" value="Chromosome 3"/>
</dbReference>
<proteinExistence type="predicted"/>
<dbReference type="AlphaFoldDB" id="A0A4U6V8W0"/>
<evidence type="ECO:0000313" key="1">
    <source>
        <dbReference type="EMBL" id="TKW25741.1"/>
    </source>
</evidence>